<name>A0ABM9I5R4_9GAMM</name>
<proteinExistence type="predicted"/>
<organism evidence="2 3">
    <name type="scientific">Methylocaldum szegediense</name>
    <dbReference type="NCBI Taxonomy" id="73780"/>
    <lineage>
        <taxon>Bacteria</taxon>
        <taxon>Pseudomonadati</taxon>
        <taxon>Pseudomonadota</taxon>
        <taxon>Gammaproteobacteria</taxon>
        <taxon>Methylococcales</taxon>
        <taxon>Methylococcaceae</taxon>
        <taxon>Methylocaldum</taxon>
    </lineage>
</organism>
<keyword evidence="3" id="KW-1185">Reference proteome</keyword>
<dbReference type="EMBL" id="OX458333">
    <property type="protein sequence ID" value="CAI8909156.1"/>
    <property type="molecule type" value="Genomic_DNA"/>
</dbReference>
<evidence type="ECO:0000256" key="1">
    <source>
        <dbReference type="SAM" id="SignalP"/>
    </source>
</evidence>
<keyword evidence="1" id="KW-0732">Signal</keyword>
<dbReference type="Proteomes" id="UP001162030">
    <property type="component" value="Chromosome"/>
</dbReference>
<sequence length="134" mass="14914">MKKSLFLSFALLFSASVFASTDHYIRREGNHVQHLKIRKFGDDLKVTMDVDFEPTGAAEEGRRSCSAEISGEAKAVSENEIVLKKQAEGEAHYCSLRILLTNDGAKVEQSPDCKYFVAGICHFDSEGQELIKVK</sequence>
<dbReference type="RefSeq" id="WP_026609198.1">
    <property type="nucleotide sequence ID" value="NZ_OX458333.1"/>
</dbReference>
<feature type="chain" id="PRO_5046804942" evidence="1">
    <location>
        <begin position="20"/>
        <end position="134"/>
    </location>
</feature>
<accession>A0ABM9I5R4</accession>
<gene>
    <name evidence="2" type="ORF">MSZNOR_3603</name>
</gene>
<evidence type="ECO:0000313" key="3">
    <source>
        <dbReference type="Proteomes" id="UP001162030"/>
    </source>
</evidence>
<protein>
    <submittedName>
        <fullName evidence="2">Uncharacterized protein</fullName>
    </submittedName>
</protein>
<evidence type="ECO:0000313" key="2">
    <source>
        <dbReference type="EMBL" id="CAI8909156.1"/>
    </source>
</evidence>
<feature type="signal peptide" evidence="1">
    <location>
        <begin position="1"/>
        <end position="19"/>
    </location>
</feature>
<reference evidence="2 3" key="1">
    <citation type="submission" date="2023-03" db="EMBL/GenBank/DDBJ databases">
        <authorList>
            <person name="Pearce D."/>
        </authorList>
    </citation>
    <scope>NUCLEOTIDE SEQUENCE [LARGE SCALE GENOMIC DNA]</scope>
    <source>
        <strain evidence="2">Msz</strain>
    </source>
</reference>